<evidence type="ECO:0000256" key="3">
    <source>
        <dbReference type="ARBA" id="ARBA00022676"/>
    </source>
</evidence>
<evidence type="ECO:0000256" key="1">
    <source>
        <dbReference type="ARBA" id="ARBA00004651"/>
    </source>
</evidence>
<evidence type="ECO:0000256" key="7">
    <source>
        <dbReference type="ARBA" id="ARBA00023136"/>
    </source>
</evidence>
<organism evidence="10 11">
    <name type="scientific">Candidatus Segetimicrobium genomatis</name>
    <dbReference type="NCBI Taxonomy" id="2569760"/>
    <lineage>
        <taxon>Bacteria</taxon>
        <taxon>Bacillati</taxon>
        <taxon>Candidatus Sysuimicrobiota</taxon>
        <taxon>Candidatus Sysuimicrobiia</taxon>
        <taxon>Candidatus Sysuimicrobiales</taxon>
        <taxon>Candidatus Segetimicrobiaceae</taxon>
        <taxon>Candidatus Segetimicrobium</taxon>
    </lineage>
</organism>
<evidence type="ECO:0000313" key="10">
    <source>
        <dbReference type="EMBL" id="TMI84730.1"/>
    </source>
</evidence>
<comment type="subcellular location">
    <subcellularLocation>
        <location evidence="1">Cell membrane</location>
        <topology evidence="1">Multi-pass membrane protein</topology>
    </subcellularLocation>
</comment>
<name>A0A537JMN0_9BACT</name>
<dbReference type="GO" id="GO:0009103">
    <property type="term" value="P:lipopolysaccharide biosynthetic process"/>
    <property type="evidence" value="ECO:0007669"/>
    <property type="project" value="UniProtKB-ARBA"/>
</dbReference>
<dbReference type="InterPro" id="IPR038731">
    <property type="entry name" value="RgtA/B/C-like"/>
</dbReference>
<gene>
    <name evidence="10" type="ORF">E6H04_00720</name>
</gene>
<dbReference type="PANTHER" id="PTHR33908">
    <property type="entry name" value="MANNOSYLTRANSFERASE YKCB-RELATED"/>
    <property type="match status" value="1"/>
</dbReference>
<evidence type="ECO:0000256" key="5">
    <source>
        <dbReference type="ARBA" id="ARBA00022692"/>
    </source>
</evidence>
<accession>A0A537JMN0</accession>
<feature type="transmembrane region" description="Helical" evidence="8">
    <location>
        <begin position="361"/>
        <end position="380"/>
    </location>
</feature>
<dbReference type="GO" id="GO:0005886">
    <property type="term" value="C:plasma membrane"/>
    <property type="evidence" value="ECO:0007669"/>
    <property type="project" value="UniProtKB-SubCell"/>
</dbReference>
<feature type="transmembrane region" description="Helical" evidence="8">
    <location>
        <begin position="72"/>
        <end position="89"/>
    </location>
</feature>
<dbReference type="PANTHER" id="PTHR33908:SF3">
    <property type="entry name" value="UNDECAPRENYL PHOSPHATE-ALPHA-4-AMINO-4-DEOXY-L-ARABINOSE ARABINOSYL TRANSFERASE"/>
    <property type="match status" value="1"/>
</dbReference>
<protein>
    <submittedName>
        <fullName evidence="10">Phospholipid carrier-dependent glycosyltransferase</fullName>
    </submittedName>
</protein>
<feature type="transmembrane region" description="Helical" evidence="8">
    <location>
        <begin position="269"/>
        <end position="295"/>
    </location>
</feature>
<feature type="transmembrane region" description="Helical" evidence="8">
    <location>
        <begin position="210"/>
        <end position="232"/>
    </location>
</feature>
<keyword evidence="7 8" id="KW-0472">Membrane</keyword>
<feature type="domain" description="Glycosyltransferase RgtA/B/C/D-like" evidence="9">
    <location>
        <begin position="70"/>
        <end position="229"/>
    </location>
</feature>
<feature type="transmembrane region" description="Helical" evidence="8">
    <location>
        <begin position="239"/>
        <end position="257"/>
    </location>
</feature>
<sequence>MTTNRPEVPVSERDRPLISALLILAVALLVAGLPLPLTDGVTARYGKIAKNLLASGDWLTLRHSQMPVVDKPPLTFWLMSLTFAAVGTAEWALRLWHLALALATAAATYALARLALPRSEALLAALILLTTAQFFYQSLVPEQHVPLALFLTLAVYWHLRWEREGAWYAPVLVSLAAALAVLTIGIAGVVMIALVIGAHLTIDRPRLPRGAAGAAMLGAAVFLAVALPWFAIGVLRQGAPFVATFFLGGTLGVGRFFHPVQASPTVVPWWAGFGAYVLLLPLGFLPWSGWLWGALRDGWHARRTDASPLWVCTLWVIVVVGFLSLSLGDKASRYLLPVFPPLAVLAGHAVGKAAWARQAAVGALAAALPLLGIVTTVAVVKFPGDAARYAPLFWSFLPPFTGALVAYAAATFLHRPKAGVVLLVLMTLLAYGLAVASMARIWDEVSPWRPIARIVNRLGSPDAHVLVLGDYNELADFYIDRPVEFVGPGDLSRAWQRERAVVVMPRDALSTLPAPRPLLIGAAPAGLAVVSNFQPPALPPP</sequence>
<reference evidence="10 11" key="1">
    <citation type="journal article" date="2019" name="Nat. Microbiol.">
        <title>Mediterranean grassland soil C-N compound turnover is dependent on rainfall and depth, and is mediated by genomically divergent microorganisms.</title>
        <authorList>
            <person name="Diamond S."/>
            <person name="Andeer P.F."/>
            <person name="Li Z."/>
            <person name="Crits-Christoph A."/>
            <person name="Burstein D."/>
            <person name="Anantharaman K."/>
            <person name="Lane K.R."/>
            <person name="Thomas B.C."/>
            <person name="Pan C."/>
            <person name="Northen T.R."/>
            <person name="Banfield J.F."/>
        </authorList>
    </citation>
    <scope>NUCLEOTIDE SEQUENCE [LARGE SCALE GENOMIC DNA]</scope>
    <source>
        <strain evidence="10">NP_7</strain>
    </source>
</reference>
<feature type="transmembrane region" description="Helical" evidence="8">
    <location>
        <begin position="420"/>
        <end position="442"/>
    </location>
</feature>
<evidence type="ECO:0000256" key="8">
    <source>
        <dbReference type="SAM" id="Phobius"/>
    </source>
</evidence>
<keyword evidence="5 8" id="KW-0812">Transmembrane</keyword>
<comment type="caution">
    <text evidence="10">The sequence shown here is derived from an EMBL/GenBank/DDBJ whole genome shotgun (WGS) entry which is preliminary data.</text>
</comment>
<feature type="transmembrane region" description="Helical" evidence="8">
    <location>
        <begin position="392"/>
        <end position="413"/>
    </location>
</feature>
<evidence type="ECO:0000259" key="9">
    <source>
        <dbReference type="Pfam" id="PF13231"/>
    </source>
</evidence>
<dbReference type="EMBL" id="VBAO01000018">
    <property type="protein sequence ID" value="TMI84730.1"/>
    <property type="molecule type" value="Genomic_DNA"/>
</dbReference>
<keyword evidence="6 8" id="KW-1133">Transmembrane helix</keyword>
<feature type="transmembrane region" description="Helical" evidence="8">
    <location>
        <begin position="307"/>
        <end position="328"/>
    </location>
</feature>
<dbReference type="GO" id="GO:0010041">
    <property type="term" value="P:response to iron(III) ion"/>
    <property type="evidence" value="ECO:0007669"/>
    <property type="project" value="TreeGrafter"/>
</dbReference>
<evidence type="ECO:0000256" key="6">
    <source>
        <dbReference type="ARBA" id="ARBA00022989"/>
    </source>
</evidence>
<keyword evidence="4 10" id="KW-0808">Transferase</keyword>
<proteinExistence type="predicted"/>
<feature type="transmembrane region" description="Helical" evidence="8">
    <location>
        <begin position="17"/>
        <end position="37"/>
    </location>
</feature>
<evidence type="ECO:0000256" key="4">
    <source>
        <dbReference type="ARBA" id="ARBA00022679"/>
    </source>
</evidence>
<dbReference type="InterPro" id="IPR050297">
    <property type="entry name" value="LipidA_mod_glycosyltrf_83"/>
</dbReference>
<dbReference type="Proteomes" id="UP000320048">
    <property type="component" value="Unassembled WGS sequence"/>
</dbReference>
<keyword evidence="2" id="KW-1003">Cell membrane</keyword>
<dbReference type="Pfam" id="PF13231">
    <property type="entry name" value="PMT_2"/>
    <property type="match status" value="1"/>
</dbReference>
<dbReference type="AlphaFoldDB" id="A0A537JMN0"/>
<evidence type="ECO:0000313" key="11">
    <source>
        <dbReference type="Proteomes" id="UP000320048"/>
    </source>
</evidence>
<keyword evidence="3" id="KW-0328">Glycosyltransferase</keyword>
<evidence type="ECO:0000256" key="2">
    <source>
        <dbReference type="ARBA" id="ARBA00022475"/>
    </source>
</evidence>
<feature type="transmembrane region" description="Helical" evidence="8">
    <location>
        <begin position="121"/>
        <end position="137"/>
    </location>
</feature>
<dbReference type="GO" id="GO:0016763">
    <property type="term" value="F:pentosyltransferase activity"/>
    <property type="evidence" value="ECO:0007669"/>
    <property type="project" value="TreeGrafter"/>
</dbReference>
<feature type="transmembrane region" description="Helical" evidence="8">
    <location>
        <begin position="171"/>
        <end position="198"/>
    </location>
</feature>